<comment type="caution">
    <text evidence="3">The sequence shown here is derived from an EMBL/GenBank/DDBJ whole genome shotgun (WGS) entry which is preliminary data.</text>
</comment>
<feature type="compositionally biased region" description="Polar residues" evidence="2">
    <location>
        <begin position="1"/>
        <end position="16"/>
    </location>
</feature>
<evidence type="ECO:0000256" key="1">
    <source>
        <dbReference type="SAM" id="Coils"/>
    </source>
</evidence>
<protein>
    <submittedName>
        <fullName evidence="3">Uncharacterized protein</fullName>
    </submittedName>
</protein>
<organism evidence="3">
    <name type="scientific">Haemonchus contortus</name>
    <name type="common">Barber pole worm</name>
    <dbReference type="NCBI Taxonomy" id="6289"/>
    <lineage>
        <taxon>Eukaryota</taxon>
        <taxon>Metazoa</taxon>
        <taxon>Ecdysozoa</taxon>
        <taxon>Nematoda</taxon>
        <taxon>Chromadorea</taxon>
        <taxon>Rhabditida</taxon>
        <taxon>Rhabditina</taxon>
        <taxon>Rhabditomorpha</taxon>
        <taxon>Strongyloidea</taxon>
        <taxon>Trichostrongylidae</taxon>
        <taxon>Haemonchus</taxon>
    </lineage>
</organism>
<dbReference type="EMBL" id="CAVP010058668">
    <property type="protein sequence ID" value="CDL95029.1"/>
    <property type="molecule type" value="Genomic_DNA"/>
</dbReference>
<feature type="coiled-coil region" evidence="1">
    <location>
        <begin position="91"/>
        <end position="125"/>
    </location>
</feature>
<reference evidence="3" key="2">
    <citation type="submission" date="2013-05" db="EMBL/GenBank/DDBJ databases">
        <title>The genome and transcriptome of Haemonchus contortus: a key model parasite for drug and vaccine discovery.</title>
        <authorList>
            <person name="Laing R."/>
            <person name="Kikuchi T."/>
            <person name="Martinelli A."/>
            <person name="Tsai I.J."/>
            <person name="Beech R.N."/>
            <person name="Redman E."/>
            <person name="Holroyd N."/>
            <person name="Bartley D.J."/>
            <person name="Beasley H."/>
            <person name="Britton C."/>
            <person name="Curran D."/>
            <person name="Devaney E."/>
            <person name="Gilabert A."/>
            <person name="Jackson F."/>
            <person name="Hunt M."/>
            <person name="Johnston S."/>
            <person name="Kryukov I."/>
            <person name="Li K."/>
            <person name="Morrison A.A."/>
            <person name="Reid A.J."/>
            <person name="Sargison N."/>
            <person name="Saunders G."/>
            <person name="Wasmuth J.D."/>
            <person name="Wolstenholme A."/>
            <person name="Berriman M."/>
            <person name="Gilleard J.S."/>
            <person name="Cotton J.A."/>
        </authorList>
    </citation>
    <scope>NUCLEOTIDE SEQUENCE [LARGE SCALE GENOMIC DNA]</scope>
    <source>
        <strain evidence="3">ISE/inbred ISE</strain>
    </source>
</reference>
<accession>W6NGL6</accession>
<gene>
    <name evidence="3" type="ORF">HCOI_01304100</name>
</gene>
<evidence type="ECO:0000256" key="2">
    <source>
        <dbReference type="SAM" id="MobiDB-lite"/>
    </source>
</evidence>
<dbReference type="AlphaFoldDB" id="W6NGL6"/>
<reference evidence="3" key="1">
    <citation type="submission" date="2013-03" db="EMBL/GenBank/DDBJ databases">
        <authorList>
            <person name="Aslett M."/>
        </authorList>
    </citation>
    <scope>NUCLEOTIDE SEQUENCE [LARGE SCALE GENOMIC DNA]</scope>
    <source>
        <strain evidence="3">ISE/inbred ISE</strain>
    </source>
</reference>
<evidence type="ECO:0000313" key="3">
    <source>
        <dbReference type="EMBL" id="CDL95029.1"/>
    </source>
</evidence>
<sequence>MHSFSFSVQETPSSIMPPSAPTDEFDEILQDVEAMVSSEGLEKNSERSAALFSSIQNDANNVIHRMQNLPNRIREPIRTFHQKIAERRRQIDNGEKENAALVESNEKLRESVRRCQQKIQNFREAIFLMENATAEQEKAVDAIHARSSTLERIAKTTRCAYPKRDADSSEN</sequence>
<keyword evidence="1" id="KW-0175">Coiled coil</keyword>
<proteinExistence type="predicted"/>
<name>W6NGL6_HAECO</name>
<feature type="region of interest" description="Disordered" evidence="2">
    <location>
        <begin position="1"/>
        <end position="22"/>
    </location>
</feature>